<evidence type="ECO:0000313" key="1">
    <source>
        <dbReference type="EMBL" id="KAK7313958.1"/>
    </source>
</evidence>
<reference evidence="1 2" key="1">
    <citation type="submission" date="2024-01" db="EMBL/GenBank/DDBJ databases">
        <title>The genomes of 5 underutilized Papilionoideae crops provide insights into root nodulation and disease resistanc.</title>
        <authorList>
            <person name="Jiang F."/>
        </authorList>
    </citation>
    <scope>NUCLEOTIDE SEQUENCE [LARGE SCALE GENOMIC DNA]</scope>
    <source>
        <strain evidence="1">LVBAO_FW01</strain>
        <tissue evidence="1">Leaves</tissue>
    </source>
</reference>
<keyword evidence="2" id="KW-1185">Reference proteome</keyword>
<evidence type="ECO:0000313" key="2">
    <source>
        <dbReference type="Proteomes" id="UP001367508"/>
    </source>
</evidence>
<organism evidence="1 2">
    <name type="scientific">Canavalia gladiata</name>
    <name type="common">Sword bean</name>
    <name type="synonym">Dolichos gladiatus</name>
    <dbReference type="NCBI Taxonomy" id="3824"/>
    <lineage>
        <taxon>Eukaryota</taxon>
        <taxon>Viridiplantae</taxon>
        <taxon>Streptophyta</taxon>
        <taxon>Embryophyta</taxon>
        <taxon>Tracheophyta</taxon>
        <taxon>Spermatophyta</taxon>
        <taxon>Magnoliopsida</taxon>
        <taxon>eudicotyledons</taxon>
        <taxon>Gunneridae</taxon>
        <taxon>Pentapetalae</taxon>
        <taxon>rosids</taxon>
        <taxon>fabids</taxon>
        <taxon>Fabales</taxon>
        <taxon>Fabaceae</taxon>
        <taxon>Papilionoideae</taxon>
        <taxon>50 kb inversion clade</taxon>
        <taxon>NPAAA clade</taxon>
        <taxon>indigoferoid/millettioid clade</taxon>
        <taxon>Phaseoleae</taxon>
        <taxon>Canavalia</taxon>
    </lineage>
</organism>
<dbReference type="AlphaFoldDB" id="A0AAN9KC32"/>
<accession>A0AAN9KC32</accession>
<name>A0AAN9KC32_CANGL</name>
<proteinExistence type="predicted"/>
<dbReference type="EMBL" id="JAYMYQ010000009">
    <property type="protein sequence ID" value="KAK7313958.1"/>
    <property type="molecule type" value="Genomic_DNA"/>
</dbReference>
<comment type="caution">
    <text evidence="1">The sequence shown here is derived from an EMBL/GenBank/DDBJ whole genome shotgun (WGS) entry which is preliminary data.</text>
</comment>
<protein>
    <submittedName>
        <fullName evidence="1">Uncharacterized protein</fullName>
    </submittedName>
</protein>
<gene>
    <name evidence="1" type="ORF">VNO77_39165</name>
</gene>
<dbReference type="Proteomes" id="UP001367508">
    <property type="component" value="Unassembled WGS sequence"/>
</dbReference>
<sequence length="116" mass="13306">MHLNGSLVGQKLHHFGSKLGFHIRITKGRTKPLIQSSRSPIPFLYHTFCQRCIDSSPYSFLRWGKFGMELYGYAQSSYNPYILSAMPILAMFQSCYYHFFDDLSPVSTLNGEALML</sequence>